<dbReference type="InterPro" id="IPR005829">
    <property type="entry name" value="Sugar_transporter_CS"/>
</dbReference>
<comment type="similarity">
    <text evidence="5">Belongs to the major facilitator (TC 2.A.1) superfamily. Organic cation transporter (TC 2.A.1.19) family.</text>
</comment>
<dbReference type="Ensembl" id="ENSCMIT00000010406.1">
    <property type="protein sequence ID" value="ENSCMIP00000010137.1"/>
    <property type="gene ID" value="ENSCMIG00000005349.1"/>
</dbReference>
<dbReference type="GO" id="GO:0051608">
    <property type="term" value="P:histamine transport"/>
    <property type="evidence" value="ECO:0007669"/>
    <property type="project" value="UniProtKB-ARBA"/>
</dbReference>
<dbReference type="AlphaFoldDB" id="A0A4W3H4P6"/>
<dbReference type="PROSITE" id="PS50850">
    <property type="entry name" value="MFS"/>
    <property type="match status" value="1"/>
</dbReference>
<evidence type="ECO:0000313" key="31">
    <source>
        <dbReference type="Proteomes" id="UP000314986"/>
    </source>
</evidence>
<evidence type="ECO:0000256" key="17">
    <source>
        <dbReference type="ARBA" id="ARBA00035901"/>
    </source>
</evidence>
<comment type="catalytic activity">
    <reaction evidence="24">
        <text>tyramine(in) = tyramine(out)</text>
        <dbReference type="Rhea" id="RHEA:74783"/>
        <dbReference type="ChEBI" id="CHEBI:327995"/>
    </reaction>
</comment>
<accession>A0A4W3H4P6</accession>
<evidence type="ECO:0000256" key="7">
    <source>
        <dbReference type="ARBA" id="ARBA00022475"/>
    </source>
</evidence>
<keyword evidence="14" id="KW-0539">Nucleus</keyword>
<evidence type="ECO:0000256" key="8">
    <source>
        <dbReference type="ARBA" id="ARBA00022692"/>
    </source>
</evidence>
<comment type="subcellular location">
    <subcellularLocation>
        <location evidence="2">Apical cell membrane</location>
        <topology evidence="2">Multi-pass membrane protein</topology>
    </subcellularLocation>
    <subcellularLocation>
        <location evidence="3">Basolateral cell membrane</location>
        <topology evidence="3">Multi-pass membrane protein</topology>
    </subcellularLocation>
    <subcellularLocation>
        <location evidence="1">Mitochondrion membrane</location>
    </subcellularLocation>
    <subcellularLocation>
        <location evidence="4">Nucleus outer membrane</location>
    </subcellularLocation>
</comment>
<feature type="transmembrane region" description="Helical" evidence="28">
    <location>
        <begin position="376"/>
        <end position="397"/>
    </location>
</feature>
<reference evidence="30" key="4">
    <citation type="submission" date="2025-08" db="UniProtKB">
        <authorList>
            <consortium name="Ensembl"/>
        </authorList>
    </citation>
    <scope>IDENTIFICATION</scope>
</reference>
<dbReference type="FunFam" id="1.20.1250.20:FF:000165">
    <property type="entry name" value="Solute carrier family 22 member 3"/>
    <property type="match status" value="1"/>
</dbReference>
<keyword evidence="9 28" id="KW-1133">Transmembrane helix</keyword>
<comment type="catalytic activity">
    <reaction evidence="16">
        <text>(R)-adrenaline(out) = (R)-adrenaline(in)</text>
        <dbReference type="Rhea" id="RHEA:73875"/>
        <dbReference type="ChEBI" id="CHEBI:71406"/>
    </reaction>
</comment>
<evidence type="ECO:0000256" key="27">
    <source>
        <dbReference type="ARBA" id="ARBA00079877"/>
    </source>
</evidence>
<dbReference type="GeneID" id="103176228"/>
<reference evidence="30" key="5">
    <citation type="submission" date="2025-09" db="UniProtKB">
        <authorList>
            <consortium name="Ensembl"/>
        </authorList>
    </citation>
    <scope>IDENTIFICATION</scope>
</reference>
<feature type="transmembrane region" description="Helical" evidence="28">
    <location>
        <begin position="490"/>
        <end position="513"/>
    </location>
</feature>
<dbReference type="GO" id="GO:0005640">
    <property type="term" value="C:nuclear outer membrane"/>
    <property type="evidence" value="ECO:0007669"/>
    <property type="project" value="UniProtKB-SubCell"/>
</dbReference>
<organism evidence="30 31">
    <name type="scientific">Callorhinchus milii</name>
    <name type="common">Ghost shark</name>
    <dbReference type="NCBI Taxonomy" id="7868"/>
    <lineage>
        <taxon>Eukaryota</taxon>
        <taxon>Metazoa</taxon>
        <taxon>Chordata</taxon>
        <taxon>Craniata</taxon>
        <taxon>Vertebrata</taxon>
        <taxon>Chondrichthyes</taxon>
        <taxon>Holocephali</taxon>
        <taxon>Chimaeriformes</taxon>
        <taxon>Callorhinchidae</taxon>
        <taxon>Callorhinchus</taxon>
    </lineage>
</organism>
<evidence type="ECO:0000256" key="22">
    <source>
        <dbReference type="ARBA" id="ARBA00036754"/>
    </source>
</evidence>
<dbReference type="GO" id="GO:0031966">
    <property type="term" value="C:mitochondrial membrane"/>
    <property type="evidence" value="ECO:0007669"/>
    <property type="project" value="UniProtKB-SubCell"/>
</dbReference>
<dbReference type="GO" id="GO:0015872">
    <property type="term" value="P:dopamine transport"/>
    <property type="evidence" value="ECO:0007669"/>
    <property type="project" value="UniProtKB-ARBA"/>
</dbReference>
<evidence type="ECO:0000256" key="21">
    <source>
        <dbReference type="ARBA" id="ARBA00036661"/>
    </source>
</evidence>
<evidence type="ECO:0000256" key="15">
    <source>
        <dbReference type="ARBA" id="ARBA00035884"/>
    </source>
</evidence>
<keyword evidence="8 28" id="KW-0812">Transmembrane</keyword>
<comment type="catalytic activity">
    <reaction evidence="19">
        <text>dopamine(out) = dopamine(in)</text>
        <dbReference type="Rhea" id="RHEA:73863"/>
        <dbReference type="ChEBI" id="CHEBI:59905"/>
    </reaction>
</comment>
<dbReference type="NCBIfam" id="TIGR00898">
    <property type="entry name" value="2A0119"/>
    <property type="match status" value="1"/>
</dbReference>
<comment type="catalytic activity">
    <reaction evidence="17">
        <text>L-histidyl-L-proline diketopiperazine(in) = L-histidyl-L-proline diketopiperazine(out)</text>
        <dbReference type="Rhea" id="RHEA:74787"/>
        <dbReference type="ChEBI" id="CHEBI:90039"/>
    </reaction>
</comment>
<reference evidence="31" key="2">
    <citation type="journal article" date="2007" name="PLoS Biol.">
        <title>Survey sequencing and comparative analysis of the elephant shark (Callorhinchus milii) genome.</title>
        <authorList>
            <person name="Venkatesh B."/>
            <person name="Kirkness E.F."/>
            <person name="Loh Y.H."/>
            <person name="Halpern A.L."/>
            <person name="Lee A.P."/>
            <person name="Johnson J."/>
            <person name="Dandona N."/>
            <person name="Viswanathan L.D."/>
            <person name="Tay A."/>
            <person name="Venter J.C."/>
            <person name="Strausberg R.L."/>
            <person name="Brenner S."/>
        </authorList>
    </citation>
    <scope>NUCLEOTIDE SEQUENCE [LARGE SCALE GENOMIC DNA]</scope>
</reference>
<comment type="catalytic activity">
    <reaction evidence="22">
        <text>guanidine(out) = guanidine(in)</text>
        <dbReference type="Rhea" id="RHEA:73883"/>
        <dbReference type="ChEBI" id="CHEBI:30087"/>
    </reaction>
</comment>
<evidence type="ECO:0000256" key="23">
    <source>
        <dbReference type="ARBA" id="ARBA00036845"/>
    </source>
</evidence>
<feature type="transmembrane region" description="Helical" evidence="28">
    <location>
        <begin position="177"/>
        <end position="199"/>
    </location>
</feature>
<comment type="catalytic activity">
    <reaction evidence="23">
        <text>(R)-noradrenaline(out) = (R)-noradrenaline(in)</text>
        <dbReference type="Rhea" id="RHEA:73871"/>
        <dbReference type="ChEBI" id="CHEBI:72587"/>
    </reaction>
</comment>
<keyword evidence="10" id="KW-0406">Ion transport</keyword>
<keyword evidence="13" id="KW-0325">Glycoprotein</keyword>
<evidence type="ECO:0000256" key="10">
    <source>
        <dbReference type="ARBA" id="ARBA00023065"/>
    </source>
</evidence>
<dbReference type="PROSITE" id="PS00216">
    <property type="entry name" value="SUGAR_TRANSPORT_1"/>
    <property type="match status" value="2"/>
</dbReference>
<evidence type="ECO:0000256" key="12">
    <source>
        <dbReference type="ARBA" id="ARBA00023136"/>
    </source>
</evidence>
<evidence type="ECO:0000256" key="13">
    <source>
        <dbReference type="ARBA" id="ARBA00023180"/>
    </source>
</evidence>
<evidence type="ECO:0000256" key="1">
    <source>
        <dbReference type="ARBA" id="ARBA00004325"/>
    </source>
</evidence>
<evidence type="ECO:0000256" key="24">
    <source>
        <dbReference type="ARBA" id="ARBA00036998"/>
    </source>
</evidence>
<feature type="transmembrane region" description="Helical" evidence="28">
    <location>
        <begin position="348"/>
        <end position="370"/>
    </location>
</feature>
<comment type="catalytic activity">
    <reaction evidence="15">
        <text>agmatine(out) = agmatine(in)</text>
        <dbReference type="Rhea" id="RHEA:72131"/>
        <dbReference type="ChEBI" id="CHEBI:58145"/>
    </reaction>
</comment>
<evidence type="ECO:0000256" key="20">
    <source>
        <dbReference type="ARBA" id="ARBA00036490"/>
    </source>
</evidence>
<feature type="transmembrane region" description="Helical" evidence="28">
    <location>
        <begin position="429"/>
        <end position="452"/>
    </location>
</feature>
<dbReference type="STRING" id="7868.ENSCMIP00000010137"/>
<comment type="catalytic activity">
    <reaction evidence="25">
        <text>histamine(out) = histamine(in)</text>
        <dbReference type="Rhea" id="RHEA:73879"/>
        <dbReference type="ChEBI" id="CHEBI:58432"/>
    </reaction>
</comment>
<reference evidence="31" key="1">
    <citation type="journal article" date="2006" name="Science">
        <title>Ancient noncoding elements conserved in the human genome.</title>
        <authorList>
            <person name="Venkatesh B."/>
            <person name="Kirkness E.F."/>
            <person name="Loh Y.H."/>
            <person name="Halpern A.L."/>
            <person name="Lee A.P."/>
            <person name="Johnson J."/>
            <person name="Dandona N."/>
            <person name="Viswanathan L.D."/>
            <person name="Tay A."/>
            <person name="Venter J.C."/>
            <person name="Strausberg R.L."/>
            <person name="Brenner S."/>
        </authorList>
    </citation>
    <scope>NUCLEOTIDE SEQUENCE [LARGE SCALE GENOMIC DNA]</scope>
</reference>
<dbReference type="GO" id="GO:0015874">
    <property type="term" value="P:norepinephrine transport"/>
    <property type="evidence" value="ECO:0007669"/>
    <property type="project" value="UniProtKB-ARBA"/>
</dbReference>
<evidence type="ECO:0000256" key="2">
    <source>
        <dbReference type="ARBA" id="ARBA00004424"/>
    </source>
</evidence>
<feature type="transmembrane region" description="Helical" evidence="28">
    <location>
        <begin position="211"/>
        <end position="230"/>
    </location>
</feature>
<dbReference type="InParanoid" id="A0A4W3H4P6"/>
<dbReference type="OrthoDB" id="5141738at2759"/>
<evidence type="ECO:0000256" key="18">
    <source>
        <dbReference type="ARBA" id="ARBA00036470"/>
    </source>
</evidence>
<keyword evidence="11" id="KW-0496">Mitochondrion</keyword>
<protein>
    <recommendedName>
        <fullName evidence="26">Solute carrier family 22 member 3</fullName>
    </recommendedName>
    <alternativeName>
        <fullName evidence="27">Organic cation transporter 3</fullName>
    </alternativeName>
</protein>
<feature type="transmembrane region" description="Helical" evidence="28">
    <location>
        <begin position="21"/>
        <end position="44"/>
    </location>
</feature>
<feature type="transmembrane region" description="Helical" evidence="28">
    <location>
        <begin position="264"/>
        <end position="282"/>
    </location>
</feature>
<dbReference type="Proteomes" id="UP000314986">
    <property type="component" value="Unassembled WGS sequence"/>
</dbReference>
<evidence type="ECO:0000256" key="9">
    <source>
        <dbReference type="ARBA" id="ARBA00022989"/>
    </source>
</evidence>
<evidence type="ECO:0000256" key="16">
    <source>
        <dbReference type="ARBA" id="ARBA00035897"/>
    </source>
</evidence>
<evidence type="ECO:0000256" key="25">
    <source>
        <dbReference type="ARBA" id="ARBA00037001"/>
    </source>
</evidence>
<evidence type="ECO:0000256" key="14">
    <source>
        <dbReference type="ARBA" id="ARBA00023242"/>
    </source>
</evidence>
<comment type="catalytic activity">
    <reaction evidence="21">
        <text>(R)-salsolinol(in) = (R)-salsolinol(out)</text>
        <dbReference type="Rhea" id="RHEA:74791"/>
        <dbReference type="ChEBI" id="CHEBI:194082"/>
    </reaction>
</comment>
<evidence type="ECO:0000256" key="28">
    <source>
        <dbReference type="SAM" id="Phobius"/>
    </source>
</evidence>
<dbReference type="GO" id="GO:0006837">
    <property type="term" value="P:serotonin transport"/>
    <property type="evidence" value="ECO:0007669"/>
    <property type="project" value="UniProtKB-ARBA"/>
</dbReference>
<evidence type="ECO:0000256" key="26">
    <source>
        <dbReference type="ARBA" id="ARBA00072456"/>
    </source>
</evidence>
<comment type="catalytic activity">
    <reaction evidence="20">
        <text>spermidine(in) = spermidine(out)</text>
        <dbReference type="Rhea" id="RHEA:35039"/>
        <dbReference type="ChEBI" id="CHEBI:57834"/>
    </reaction>
</comment>
<dbReference type="Gene3D" id="1.20.1250.20">
    <property type="entry name" value="MFS general substrate transporter like domains"/>
    <property type="match status" value="1"/>
</dbReference>
<evidence type="ECO:0000256" key="3">
    <source>
        <dbReference type="ARBA" id="ARBA00004554"/>
    </source>
</evidence>
<dbReference type="SUPFAM" id="SSF103473">
    <property type="entry name" value="MFS general substrate transporter"/>
    <property type="match status" value="1"/>
</dbReference>
<dbReference type="GO" id="GO:0008504">
    <property type="term" value="F:monoamine transmembrane transporter activity"/>
    <property type="evidence" value="ECO:0007669"/>
    <property type="project" value="UniProtKB-ARBA"/>
</dbReference>
<evidence type="ECO:0000256" key="19">
    <source>
        <dbReference type="ARBA" id="ARBA00036483"/>
    </source>
</evidence>
<feature type="transmembrane region" description="Helical" evidence="28">
    <location>
        <begin position="404"/>
        <end position="423"/>
    </location>
</feature>
<dbReference type="InterPro" id="IPR004749">
    <property type="entry name" value="Orgcat_transp/SVOP"/>
</dbReference>
<dbReference type="OMA" id="WEFENTI"/>
<dbReference type="GO" id="GO:0016324">
    <property type="term" value="C:apical plasma membrane"/>
    <property type="evidence" value="ECO:0007669"/>
    <property type="project" value="UniProtKB-SubCell"/>
</dbReference>
<dbReference type="GeneTree" id="ENSGT00940000155089"/>
<keyword evidence="6" id="KW-0813">Transport</keyword>
<comment type="catalytic activity">
    <reaction evidence="18">
        <text>serotonin(out) = serotonin(in)</text>
        <dbReference type="Rhea" id="RHEA:73867"/>
        <dbReference type="ChEBI" id="CHEBI:350546"/>
    </reaction>
</comment>
<evidence type="ECO:0000256" key="4">
    <source>
        <dbReference type="ARBA" id="ARBA00004649"/>
    </source>
</evidence>
<sequence>MPTFDNVLEEAGVFGIYQKTIFFLIYLTSALFSYLYVGFVFLAITPDHWCRSPGVTELSNKCNWSPEVEKNYTIPLSRNDRSSYSQCERYDIDWNASSVSCDNPLPFVQNSSRTLPLTGCQDGWVFENGSSPSIVTEFELVCADAWKLDLSQACLNLGFLIGTIFMGYAADVFGRKVCFLFAILVTSVSGLCVAFSQNYLWFAIFRTLQGLFSRGGWLCGYVLITEIVGLEYRRTAGILNQMWFSIGMMILPAVAYFIQDWRNLQLAATIPNFLFLSYYWLIPESPRWMLTRRKNAEAMKVLQTMAKRNGKTLTSSSKSITVEECNKAVGSPSFIDLVRTPQMRKQTLILMFNWFASAMIYQGLIMRLGILGGNIYLDFFISGAVEIPASVIIVLVIERIGRRLPFAAGGLVAGGSCLIAAFIPKDFLWLKTAIACLGRLGITVTFEMVCFVNTELYPTFLRNFAVSVCSALCDAGGIVAPFILYRLAAIWIEMPLVVFGIIGLVAGGLVLLLPESKGMVLPDTIADVENLRVQKKKIAKTQYQHVALHSSTRKKEPAAVKINFKS</sequence>
<dbReference type="InterPro" id="IPR005828">
    <property type="entry name" value="MFS_sugar_transport-like"/>
</dbReference>
<proteinExistence type="inferred from homology"/>
<dbReference type="GO" id="GO:0005326">
    <property type="term" value="F:neurotransmitter transmembrane transporter activity"/>
    <property type="evidence" value="ECO:0007669"/>
    <property type="project" value="UniProtKB-ARBA"/>
</dbReference>
<dbReference type="InterPro" id="IPR036259">
    <property type="entry name" value="MFS_trans_sf"/>
</dbReference>
<evidence type="ECO:0000256" key="6">
    <source>
        <dbReference type="ARBA" id="ARBA00022448"/>
    </source>
</evidence>
<dbReference type="GO" id="GO:0016323">
    <property type="term" value="C:basolateral plasma membrane"/>
    <property type="evidence" value="ECO:0007669"/>
    <property type="project" value="UniProtKB-SubCell"/>
</dbReference>
<feature type="domain" description="Major facilitator superfamily (MFS) profile" evidence="29">
    <location>
        <begin position="107"/>
        <end position="518"/>
    </location>
</feature>
<feature type="transmembrane region" description="Helical" evidence="28">
    <location>
        <begin position="464"/>
        <end position="484"/>
    </location>
</feature>
<dbReference type="RefSeq" id="XP_007887876.2">
    <property type="nucleotide sequence ID" value="XM_007889685.2"/>
</dbReference>
<dbReference type="GO" id="GO:0006811">
    <property type="term" value="P:monoatomic ion transport"/>
    <property type="evidence" value="ECO:0007669"/>
    <property type="project" value="UniProtKB-KW"/>
</dbReference>
<keyword evidence="12 28" id="KW-0472">Membrane</keyword>
<name>A0A4W3H4P6_CALMI</name>
<evidence type="ECO:0000256" key="5">
    <source>
        <dbReference type="ARBA" id="ARBA00009203"/>
    </source>
</evidence>
<keyword evidence="31" id="KW-1185">Reference proteome</keyword>
<gene>
    <name evidence="30" type="primary">LOC103176228</name>
</gene>
<reference evidence="31" key="3">
    <citation type="journal article" date="2014" name="Nature">
        <title>Elephant shark genome provides unique insights into gnathostome evolution.</title>
        <authorList>
            <consortium name="International Elephant Shark Genome Sequencing Consortium"/>
            <person name="Venkatesh B."/>
            <person name="Lee A.P."/>
            <person name="Ravi V."/>
            <person name="Maurya A.K."/>
            <person name="Lian M.M."/>
            <person name="Swann J.B."/>
            <person name="Ohta Y."/>
            <person name="Flajnik M.F."/>
            <person name="Sutoh Y."/>
            <person name="Kasahara M."/>
            <person name="Hoon S."/>
            <person name="Gangu V."/>
            <person name="Roy S.W."/>
            <person name="Irimia M."/>
            <person name="Korzh V."/>
            <person name="Kondrychyn I."/>
            <person name="Lim Z.W."/>
            <person name="Tay B.H."/>
            <person name="Tohari S."/>
            <person name="Kong K.W."/>
            <person name="Ho S."/>
            <person name="Lorente-Galdos B."/>
            <person name="Quilez J."/>
            <person name="Marques-Bonet T."/>
            <person name="Raney B.J."/>
            <person name="Ingham P.W."/>
            <person name="Tay A."/>
            <person name="Hillier L.W."/>
            <person name="Minx P."/>
            <person name="Boehm T."/>
            <person name="Wilson R.K."/>
            <person name="Brenner S."/>
            <person name="Warren W.C."/>
        </authorList>
    </citation>
    <scope>NUCLEOTIDE SEQUENCE [LARGE SCALE GENOMIC DNA]</scope>
</reference>
<keyword evidence="7" id="KW-1003">Cell membrane</keyword>
<dbReference type="InterPro" id="IPR020846">
    <property type="entry name" value="MFS_dom"/>
</dbReference>
<evidence type="ECO:0000259" key="29">
    <source>
        <dbReference type="PROSITE" id="PS50850"/>
    </source>
</evidence>
<evidence type="ECO:0000256" key="11">
    <source>
        <dbReference type="ARBA" id="ARBA00023128"/>
    </source>
</evidence>
<dbReference type="GO" id="GO:0015651">
    <property type="term" value="F:quaternary ammonium group transmembrane transporter activity"/>
    <property type="evidence" value="ECO:0007669"/>
    <property type="project" value="UniProtKB-ARBA"/>
</dbReference>
<dbReference type="KEGG" id="cmk:103176228"/>
<dbReference type="Pfam" id="PF00083">
    <property type="entry name" value="Sugar_tr"/>
    <property type="match status" value="1"/>
</dbReference>
<feature type="transmembrane region" description="Helical" evidence="28">
    <location>
        <begin position="242"/>
        <end position="258"/>
    </location>
</feature>
<dbReference type="PANTHER" id="PTHR24064">
    <property type="entry name" value="SOLUTE CARRIER FAMILY 22 MEMBER"/>
    <property type="match status" value="1"/>
</dbReference>
<evidence type="ECO:0000313" key="30">
    <source>
        <dbReference type="Ensembl" id="ENSCMIP00000010137.1"/>
    </source>
</evidence>